<organism evidence="1 2">
    <name type="scientific">Desulfobaculum xiamenense</name>
    <dbReference type="NCBI Taxonomy" id="995050"/>
    <lineage>
        <taxon>Bacteria</taxon>
        <taxon>Pseudomonadati</taxon>
        <taxon>Thermodesulfobacteriota</taxon>
        <taxon>Desulfovibrionia</taxon>
        <taxon>Desulfovibrionales</taxon>
        <taxon>Desulfovibrionaceae</taxon>
        <taxon>Desulfobaculum</taxon>
    </lineage>
</organism>
<protein>
    <submittedName>
        <fullName evidence="1">GT2 family glycosyltransferase</fullName>
    </submittedName>
</protein>
<evidence type="ECO:0000313" key="2">
    <source>
        <dbReference type="Proteomes" id="UP000580856"/>
    </source>
</evidence>
<dbReference type="InterPro" id="IPR029044">
    <property type="entry name" value="Nucleotide-diphossugar_trans"/>
</dbReference>
<dbReference type="Gene3D" id="3.90.550.10">
    <property type="entry name" value="Spore Coat Polysaccharide Biosynthesis Protein SpsA, Chain A"/>
    <property type="match status" value="1"/>
</dbReference>
<dbReference type="PANTHER" id="PTHR43646:SF6">
    <property type="entry name" value="PRE-MYCOFACTOCIN GLYCOSYLTRANSFERASE"/>
    <property type="match status" value="1"/>
</dbReference>
<dbReference type="Proteomes" id="UP000580856">
    <property type="component" value="Unassembled WGS sequence"/>
</dbReference>
<dbReference type="GO" id="GO:0016740">
    <property type="term" value="F:transferase activity"/>
    <property type="evidence" value="ECO:0007669"/>
    <property type="project" value="UniProtKB-KW"/>
</dbReference>
<comment type="caution">
    <text evidence="1">The sequence shown here is derived from an EMBL/GenBank/DDBJ whole genome shotgun (WGS) entry which is preliminary data.</text>
</comment>
<sequence>MEADIALVTFTYNDAHLAHGLLRCVAGWSVRPGRILVVDDGSDRPFVPEVDPPAICPDIEVLRLAENRGPTGAKSVGIEAAAFSRLVLSVDCDIRPGPDWLRAALAIVGEPGVGLVGARVECDCGTGPTARYMARHGTLDFDPSATGFISGNIWLMPGEAWRRVGGFGGHAAPTHEDFAFCRALRNAGYGLRRVETESVRQVRRMSRRALAAQNARYSGPSVRAVVERHGFLDAFEPLLALMADRMIGALAQGEEEFAYIELLLFVRLVLELFAEGTRFVPEGRLDAGEFVAALDAFLHPYPRMARTLRADVGAALHLPQGGARGAGGLWATMLDVFGPFAAAGVFERLECGGLAGFAAEDAAGEVDFHYLESLAPQGRSAHGDGK</sequence>
<evidence type="ECO:0000313" key="1">
    <source>
        <dbReference type="EMBL" id="NJB66787.1"/>
    </source>
</evidence>
<dbReference type="PANTHER" id="PTHR43646">
    <property type="entry name" value="GLYCOSYLTRANSFERASE"/>
    <property type="match status" value="1"/>
</dbReference>
<dbReference type="RefSeq" id="WP_167939894.1">
    <property type="nucleotide sequence ID" value="NZ_JAATJA010000001.1"/>
</dbReference>
<proteinExistence type="predicted"/>
<gene>
    <name evidence="1" type="ORF">GGQ74_000427</name>
</gene>
<name>A0A846QIB0_9BACT</name>
<accession>A0A846QIB0</accession>
<reference evidence="1 2" key="1">
    <citation type="submission" date="2020-03" db="EMBL/GenBank/DDBJ databases">
        <title>Genomic Encyclopedia of Type Strains, Phase IV (KMG-IV): sequencing the most valuable type-strain genomes for metagenomic binning, comparative biology and taxonomic classification.</title>
        <authorList>
            <person name="Goeker M."/>
        </authorList>
    </citation>
    <scope>NUCLEOTIDE SEQUENCE [LARGE SCALE GENOMIC DNA]</scope>
    <source>
        <strain evidence="1 2">DSM 24233</strain>
    </source>
</reference>
<dbReference type="EMBL" id="JAATJA010000001">
    <property type="protein sequence ID" value="NJB66787.1"/>
    <property type="molecule type" value="Genomic_DNA"/>
</dbReference>
<dbReference type="SUPFAM" id="SSF53448">
    <property type="entry name" value="Nucleotide-diphospho-sugar transferases"/>
    <property type="match status" value="1"/>
</dbReference>
<dbReference type="Pfam" id="PF13641">
    <property type="entry name" value="Glyco_tranf_2_3"/>
    <property type="match status" value="1"/>
</dbReference>
<dbReference type="AlphaFoldDB" id="A0A846QIB0"/>
<keyword evidence="1" id="KW-0808">Transferase</keyword>
<keyword evidence="2" id="KW-1185">Reference proteome</keyword>